<dbReference type="RefSeq" id="WP_011570997.1">
    <property type="nucleotide sequence ID" value="NC_017459.1"/>
</dbReference>
<protein>
    <submittedName>
        <fullName evidence="1">Uncharacterized protein</fullName>
    </submittedName>
</protein>
<accession>G0LI46</accession>
<organism evidence="1 2">
    <name type="scientific">Haloquadratum walsbyi (strain DSM 16854 / JCM 12705 / C23)</name>
    <dbReference type="NCBI Taxonomy" id="768065"/>
    <lineage>
        <taxon>Archaea</taxon>
        <taxon>Methanobacteriati</taxon>
        <taxon>Methanobacteriota</taxon>
        <taxon>Stenosarchaea group</taxon>
        <taxon>Halobacteria</taxon>
        <taxon>Halobacteriales</taxon>
        <taxon>Haloferacaceae</taxon>
        <taxon>Haloquadratum</taxon>
    </lineage>
</organism>
<dbReference type="EMBL" id="FR746099">
    <property type="protein sequence ID" value="CCC39766.1"/>
    <property type="molecule type" value="Genomic_DNA"/>
</dbReference>
<reference evidence="1 2" key="1">
    <citation type="journal article" date="2011" name="PLoS ONE">
        <title>Haloquadratum walsbyi: limited diversity in a global pond.</title>
        <authorList>
            <person name="Dyall-Smith M."/>
            <person name="Pfeiffer F."/>
            <person name="Klee K."/>
            <person name="Palm P."/>
            <person name="Gross K."/>
            <person name="Schuster S.C."/>
            <person name="Rampp M."/>
            <person name="Oesterhelt D."/>
        </authorList>
    </citation>
    <scope>NUCLEOTIDE SEQUENCE [LARGE SCALE GENOMIC DNA]</scope>
    <source>
        <strain evidence="2">DSM 16854 / JCM 12705 / C23</strain>
    </source>
</reference>
<dbReference type="Proteomes" id="UP000007954">
    <property type="component" value="Chromosome"/>
</dbReference>
<dbReference type="AlphaFoldDB" id="G0LI46"/>
<evidence type="ECO:0000313" key="1">
    <source>
        <dbReference type="EMBL" id="CCC39766.1"/>
    </source>
</evidence>
<dbReference type="HOGENOM" id="CLU_154327_0_0_2"/>
<proteinExistence type="predicted"/>
<dbReference type="KEGG" id="hwc:Hqrw_1841"/>
<evidence type="ECO:0000313" key="2">
    <source>
        <dbReference type="Proteomes" id="UP000007954"/>
    </source>
</evidence>
<dbReference type="GeneID" id="12446537"/>
<dbReference type="OrthoDB" id="306982at2157"/>
<sequence>MSDITTESSQIPLSVNADLTISVDGGTAEVSSTGDRLFVTFQSILPAINALRGLPSEPDSTDTVAAVLSRTDLTTEVRIHDRTVAVIGSQANPGALSETLSADPIEVRLGGILGALTREISDTVGRVRQLFK</sequence>
<gene>
    <name evidence="1" type="ordered locus">Hqrw_1841</name>
</gene>
<name>G0LI46_HALWC</name>